<dbReference type="InterPro" id="IPR038261">
    <property type="entry name" value="GPP34-like_sf"/>
</dbReference>
<evidence type="ECO:0000256" key="5">
    <source>
        <dbReference type="SAM" id="MobiDB-lite"/>
    </source>
</evidence>
<dbReference type="Pfam" id="PF05719">
    <property type="entry name" value="GPP34"/>
    <property type="match status" value="1"/>
</dbReference>
<reference evidence="6" key="2">
    <citation type="submission" date="2020-09" db="EMBL/GenBank/DDBJ databases">
        <authorList>
            <person name="Sun Q."/>
            <person name="Ohkuma M."/>
        </authorList>
    </citation>
    <scope>NUCLEOTIDE SEQUENCE</scope>
    <source>
        <strain evidence="6">JCM 4403</strain>
    </source>
</reference>
<dbReference type="EMBL" id="BMTU01000006">
    <property type="protein sequence ID" value="GGQ84986.1"/>
    <property type="molecule type" value="Genomic_DNA"/>
</dbReference>
<evidence type="ECO:0000256" key="2">
    <source>
        <dbReference type="ARBA" id="ARBA00023034"/>
    </source>
</evidence>
<dbReference type="GO" id="GO:0070273">
    <property type="term" value="F:phosphatidylinositol-4-phosphate binding"/>
    <property type="evidence" value="ECO:0007669"/>
    <property type="project" value="InterPro"/>
</dbReference>
<evidence type="ECO:0000313" key="6">
    <source>
        <dbReference type="EMBL" id="GGQ84986.1"/>
    </source>
</evidence>
<gene>
    <name evidence="6" type="ORF">GCM10010280_34790</name>
</gene>
<evidence type="ECO:0000256" key="4">
    <source>
        <dbReference type="ARBA" id="ARBA00023136"/>
    </source>
</evidence>
<dbReference type="GO" id="GO:0005737">
    <property type="term" value="C:cytoplasm"/>
    <property type="evidence" value="ECO:0007669"/>
    <property type="project" value="UniProtKB-ARBA"/>
</dbReference>
<keyword evidence="4" id="KW-0472">Membrane</keyword>
<reference evidence="6" key="1">
    <citation type="journal article" date="2014" name="Int. J. Syst. Evol. Microbiol.">
        <title>Complete genome sequence of Corynebacterium casei LMG S-19264T (=DSM 44701T), isolated from a smear-ripened cheese.</title>
        <authorList>
            <consortium name="US DOE Joint Genome Institute (JGI-PGF)"/>
            <person name="Walter F."/>
            <person name="Albersmeier A."/>
            <person name="Kalinowski J."/>
            <person name="Ruckert C."/>
        </authorList>
    </citation>
    <scope>NUCLEOTIDE SEQUENCE</scope>
    <source>
        <strain evidence="6">JCM 4403</strain>
    </source>
</reference>
<evidence type="ECO:0008006" key="8">
    <source>
        <dbReference type="Google" id="ProtNLM"/>
    </source>
</evidence>
<dbReference type="GO" id="GO:0012505">
    <property type="term" value="C:endomembrane system"/>
    <property type="evidence" value="ECO:0007669"/>
    <property type="project" value="UniProtKB-ARBA"/>
</dbReference>
<proteinExistence type="predicted"/>
<comment type="caution">
    <text evidence="6">The sequence shown here is derived from an EMBL/GenBank/DDBJ whole genome shotgun (WGS) entry which is preliminary data.</text>
</comment>
<dbReference type="RefSeq" id="WP_189558818.1">
    <property type="nucleotide sequence ID" value="NZ_BMTE01000005.1"/>
</dbReference>
<feature type="region of interest" description="Disordered" evidence="5">
    <location>
        <begin position="110"/>
        <end position="132"/>
    </location>
</feature>
<dbReference type="AlphaFoldDB" id="A0A918EZJ8"/>
<evidence type="ECO:0000256" key="3">
    <source>
        <dbReference type="ARBA" id="ARBA00023121"/>
    </source>
</evidence>
<organism evidence="6 7">
    <name type="scientific">Streptomyces pilosus</name>
    <dbReference type="NCBI Taxonomy" id="28893"/>
    <lineage>
        <taxon>Bacteria</taxon>
        <taxon>Bacillati</taxon>
        <taxon>Actinomycetota</taxon>
        <taxon>Actinomycetes</taxon>
        <taxon>Kitasatosporales</taxon>
        <taxon>Streptomycetaceae</taxon>
        <taxon>Streptomyces</taxon>
    </lineage>
</organism>
<dbReference type="InterPro" id="IPR008628">
    <property type="entry name" value="GPP34-like"/>
</dbReference>
<dbReference type="Gene3D" id="1.10.3630.10">
    <property type="entry name" value="yeast vps74-n-term truncation variant domain like"/>
    <property type="match status" value="1"/>
</dbReference>
<comment type="subcellular location">
    <subcellularLocation>
        <location evidence="1">Golgi apparatus membrane</location>
        <topology evidence="1">Peripheral membrane protein</topology>
        <orientation evidence="1">Cytoplasmic side</orientation>
    </subcellularLocation>
</comment>
<accession>A0A918EZJ8</accession>
<keyword evidence="2" id="KW-0333">Golgi apparatus</keyword>
<keyword evidence="7" id="KW-1185">Reference proteome</keyword>
<sequence>MTTARDLSILAAAPDATPVPEQGDLSLALAGAELIDLVALRAVTLDDDRIVPGAPPETGDPLLREAASLLVREEPGETVRDWLWRRGRHLAARYRTALEAEGLLTPARTRRNPFRRARTAPADPPPRHRAAGETAAGPVLAGLLSATGVADAHTTSYAGLTDEQSTVLAGVHGAVTELAGERQRRASEQAAFDNIWRGE</sequence>
<evidence type="ECO:0000256" key="1">
    <source>
        <dbReference type="ARBA" id="ARBA00004255"/>
    </source>
</evidence>
<protein>
    <recommendedName>
        <fullName evidence="8">GPP34 family phosphoprotein</fullName>
    </recommendedName>
</protein>
<evidence type="ECO:0000313" key="7">
    <source>
        <dbReference type="Proteomes" id="UP000656732"/>
    </source>
</evidence>
<keyword evidence="3" id="KW-0446">Lipid-binding</keyword>
<name>A0A918EZJ8_9ACTN</name>
<dbReference type="Proteomes" id="UP000656732">
    <property type="component" value="Unassembled WGS sequence"/>
</dbReference>